<evidence type="ECO:0000313" key="1">
    <source>
        <dbReference type="EMBL" id="CAF4365890.1"/>
    </source>
</evidence>
<gene>
    <name evidence="1" type="ORF">OXD698_LOCUS49569</name>
</gene>
<dbReference type="Proteomes" id="UP000663844">
    <property type="component" value="Unassembled WGS sequence"/>
</dbReference>
<name>A0A820M1M4_9BILA</name>
<evidence type="ECO:0000313" key="2">
    <source>
        <dbReference type="Proteomes" id="UP000663844"/>
    </source>
</evidence>
<feature type="non-terminal residue" evidence="1">
    <location>
        <position position="179"/>
    </location>
</feature>
<protein>
    <submittedName>
        <fullName evidence="1">Uncharacterized protein</fullName>
    </submittedName>
</protein>
<reference evidence="1" key="1">
    <citation type="submission" date="2021-02" db="EMBL/GenBank/DDBJ databases">
        <authorList>
            <person name="Nowell W R."/>
        </authorList>
    </citation>
    <scope>NUCLEOTIDE SEQUENCE</scope>
</reference>
<accession>A0A820M1M4</accession>
<dbReference type="EMBL" id="CAJOAZ010022455">
    <property type="protein sequence ID" value="CAF4365890.1"/>
    <property type="molecule type" value="Genomic_DNA"/>
</dbReference>
<sequence length="179" mass="20608">MYEQVYLLLTGIDFIPQQTTLYATLVQFRENELLRCLLNISIYLGTIEKPEVFIADLKKLLNYQEKIPLTQTTMPMQSRSILNEIFTRKDRKKMQAMIQQQQLSSTSQPSQIPSDDLNLTTNTPVHTSFASSLLSSHQSKSKPPVTLKQLCSDIYNLLIHYDNVLTIKQLLRIEGRLCT</sequence>
<comment type="caution">
    <text evidence="1">The sequence shown here is derived from an EMBL/GenBank/DDBJ whole genome shotgun (WGS) entry which is preliminary data.</text>
</comment>
<proteinExistence type="predicted"/>
<organism evidence="1 2">
    <name type="scientific">Adineta steineri</name>
    <dbReference type="NCBI Taxonomy" id="433720"/>
    <lineage>
        <taxon>Eukaryota</taxon>
        <taxon>Metazoa</taxon>
        <taxon>Spiralia</taxon>
        <taxon>Gnathifera</taxon>
        <taxon>Rotifera</taxon>
        <taxon>Eurotatoria</taxon>
        <taxon>Bdelloidea</taxon>
        <taxon>Adinetida</taxon>
        <taxon>Adinetidae</taxon>
        <taxon>Adineta</taxon>
    </lineage>
</organism>
<dbReference type="AlphaFoldDB" id="A0A820M1M4"/>